<sequence>MMILLQSPSLLTLLFDNVRLTNYNILMLPRLRFDDPNSSPTTLAELPYSSPSHSFLSRSPFPLLILARSRSSGSPKFPSIVMGSVHLKSSISLHHSQQLRCCEPWRPRGAEEVWGGGRCGVWLHQGREILEPFPVDVRGGGGGPRPLA</sequence>
<keyword evidence="2" id="KW-1185">Reference proteome</keyword>
<organism evidence="1 2">
    <name type="scientific">Jaapia argillacea MUCL 33604</name>
    <dbReference type="NCBI Taxonomy" id="933084"/>
    <lineage>
        <taxon>Eukaryota</taxon>
        <taxon>Fungi</taxon>
        <taxon>Dikarya</taxon>
        <taxon>Basidiomycota</taxon>
        <taxon>Agaricomycotina</taxon>
        <taxon>Agaricomycetes</taxon>
        <taxon>Agaricomycetidae</taxon>
        <taxon>Jaapiales</taxon>
        <taxon>Jaapiaceae</taxon>
        <taxon>Jaapia</taxon>
    </lineage>
</organism>
<name>A0A067PUW6_9AGAM</name>
<dbReference type="HOGENOM" id="CLU_1759077_0_0_1"/>
<dbReference type="AlphaFoldDB" id="A0A067PUW6"/>
<gene>
    <name evidence="1" type="ORF">JAAARDRAFT_412973</name>
</gene>
<reference evidence="2" key="1">
    <citation type="journal article" date="2014" name="Proc. Natl. Acad. Sci. U.S.A.">
        <title>Extensive sampling of basidiomycete genomes demonstrates inadequacy of the white-rot/brown-rot paradigm for wood decay fungi.</title>
        <authorList>
            <person name="Riley R."/>
            <person name="Salamov A.A."/>
            <person name="Brown D.W."/>
            <person name="Nagy L.G."/>
            <person name="Floudas D."/>
            <person name="Held B.W."/>
            <person name="Levasseur A."/>
            <person name="Lombard V."/>
            <person name="Morin E."/>
            <person name="Otillar R."/>
            <person name="Lindquist E.A."/>
            <person name="Sun H."/>
            <person name="LaButti K.M."/>
            <person name="Schmutz J."/>
            <person name="Jabbour D."/>
            <person name="Luo H."/>
            <person name="Baker S.E."/>
            <person name="Pisabarro A.G."/>
            <person name="Walton J.D."/>
            <person name="Blanchette R.A."/>
            <person name="Henrissat B."/>
            <person name="Martin F."/>
            <person name="Cullen D."/>
            <person name="Hibbett D.S."/>
            <person name="Grigoriev I.V."/>
        </authorList>
    </citation>
    <scope>NUCLEOTIDE SEQUENCE [LARGE SCALE GENOMIC DNA]</scope>
    <source>
        <strain evidence="2">MUCL 33604</strain>
    </source>
</reference>
<evidence type="ECO:0000313" key="2">
    <source>
        <dbReference type="Proteomes" id="UP000027265"/>
    </source>
</evidence>
<accession>A0A067PUW6</accession>
<dbReference type="EMBL" id="KL197730">
    <property type="protein sequence ID" value="KDQ54136.1"/>
    <property type="molecule type" value="Genomic_DNA"/>
</dbReference>
<protein>
    <submittedName>
        <fullName evidence="1">Uncharacterized protein</fullName>
    </submittedName>
</protein>
<proteinExistence type="predicted"/>
<evidence type="ECO:0000313" key="1">
    <source>
        <dbReference type="EMBL" id="KDQ54136.1"/>
    </source>
</evidence>
<dbReference type="Proteomes" id="UP000027265">
    <property type="component" value="Unassembled WGS sequence"/>
</dbReference>
<dbReference type="InParanoid" id="A0A067PUW6"/>